<gene>
    <name evidence="8" type="ORF">DX908_04395</name>
</gene>
<dbReference type="InterPro" id="IPR001734">
    <property type="entry name" value="Na/solute_symporter"/>
</dbReference>
<dbReference type="InParanoid" id="A0A371RGP0"/>
<feature type="transmembrane region" description="Helical" evidence="7">
    <location>
        <begin position="335"/>
        <end position="360"/>
    </location>
</feature>
<dbReference type="PANTHER" id="PTHR11819">
    <property type="entry name" value="SOLUTE CARRIER FAMILY 5"/>
    <property type="match status" value="1"/>
</dbReference>
<dbReference type="EMBL" id="QUQO01000001">
    <property type="protein sequence ID" value="RFB04585.1"/>
    <property type="molecule type" value="Genomic_DNA"/>
</dbReference>
<feature type="transmembrane region" description="Helical" evidence="7">
    <location>
        <begin position="381"/>
        <end position="402"/>
    </location>
</feature>
<organism evidence="8 9">
    <name type="scientific">Parvularcula marina</name>
    <dbReference type="NCBI Taxonomy" id="2292771"/>
    <lineage>
        <taxon>Bacteria</taxon>
        <taxon>Pseudomonadati</taxon>
        <taxon>Pseudomonadota</taxon>
        <taxon>Alphaproteobacteria</taxon>
        <taxon>Parvularculales</taxon>
        <taxon>Parvularculaceae</taxon>
        <taxon>Parvularcula</taxon>
    </lineage>
</organism>
<reference evidence="8 9" key="1">
    <citation type="submission" date="2018-08" db="EMBL/GenBank/DDBJ databases">
        <title>Parvularcula sp. SM1705, isolated from surface water of the South Sea China.</title>
        <authorList>
            <person name="Sun L."/>
        </authorList>
    </citation>
    <scope>NUCLEOTIDE SEQUENCE [LARGE SCALE GENOMIC DNA]</scope>
    <source>
        <strain evidence="8 9">SM1705</strain>
    </source>
</reference>
<feature type="transmembrane region" description="Helical" evidence="7">
    <location>
        <begin position="505"/>
        <end position="525"/>
    </location>
</feature>
<dbReference type="FunCoup" id="A0A371RGP0">
    <property type="interactions" value="108"/>
</dbReference>
<feature type="transmembrane region" description="Helical" evidence="7">
    <location>
        <begin position="152"/>
        <end position="173"/>
    </location>
</feature>
<evidence type="ECO:0000256" key="6">
    <source>
        <dbReference type="RuleBase" id="RU362091"/>
    </source>
</evidence>
<feature type="transmembrane region" description="Helical" evidence="7">
    <location>
        <begin position="6"/>
        <end position="25"/>
    </location>
</feature>
<accession>A0A371RGP0</accession>
<dbReference type="PANTHER" id="PTHR11819:SF195">
    <property type="entry name" value="SODIUM_GLUCOSE COTRANSPORTER 4"/>
    <property type="match status" value="1"/>
</dbReference>
<evidence type="ECO:0000256" key="5">
    <source>
        <dbReference type="ARBA" id="ARBA00023136"/>
    </source>
</evidence>
<dbReference type="CDD" id="cd10325">
    <property type="entry name" value="SLC5sbd_vSGLT"/>
    <property type="match status" value="1"/>
</dbReference>
<dbReference type="Gene3D" id="1.20.1730.10">
    <property type="entry name" value="Sodium/glucose cotransporter"/>
    <property type="match status" value="1"/>
</dbReference>
<feature type="transmembrane region" description="Helical" evidence="7">
    <location>
        <begin position="282"/>
        <end position="308"/>
    </location>
</feature>
<evidence type="ECO:0000313" key="8">
    <source>
        <dbReference type="EMBL" id="RFB04585.1"/>
    </source>
</evidence>
<name>A0A371RGP0_9PROT</name>
<dbReference type="Proteomes" id="UP000264589">
    <property type="component" value="Unassembled WGS sequence"/>
</dbReference>
<keyword evidence="5 7" id="KW-0472">Membrane</keyword>
<feature type="transmembrane region" description="Helical" evidence="7">
    <location>
        <begin position="414"/>
        <end position="431"/>
    </location>
</feature>
<keyword evidence="3 7" id="KW-0812">Transmembrane</keyword>
<feature type="transmembrane region" description="Helical" evidence="7">
    <location>
        <begin position="463"/>
        <end position="484"/>
    </location>
</feature>
<feature type="transmembrane region" description="Helical" evidence="7">
    <location>
        <begin position="438"/>
        <end position="457"/>
    </location>
</feature>
<dbReference type="NCBIfam" id="TIGR00813">
    <property type="entry name" value="sss"/>
    <property type="match status" value="1"/>
</dbReference>
<keyword evidence="4 7" id="KW-1133">Transmembrane helix</keyword>
<evidence type="ECO:0000313" key="9">
    <source>
        <dbReference type="Proteomes" id="UP000264589"/>
    </source>
</evidence>
<evidence type="ECO:0000256" key="2">
    <source>
        <dbReference type="ARBA" id="ARBA00006434"/>
    </source>
</evidence>
<feature type="transmembrane region" description="Helical" evidence="7">
    <location>
        <begin position="45"/>
        <end position="62"/>
    </location>
</feature>
<comment type="caution">
    <text evidence="8">The sequence shown here is derived from an EMBL/GenBank/DDBJ whole genome shotgun (WGS) entry which is preliminary data.</text>
</comment>
<dbReference type="AlphaFoldDB" id="A0A371RGP0"/>
<dbReference type="InterPro" id="IPR038377">
    <property type="entry name" value="Na/Glc_symporter_sf"/>
</dbReference>
<dbReference type="PROSITE" id="PS50283">
    <property type="entry name" value="NA_SOLUT_SYMP_3"/>
    <property type="match status" value="1"/>
</dbReference>
<comment type="subcellular location">
    <subcellularLocation>
        <location evidence="1">Membrane</location>
        <topology evidence="1">Multi-pass membrane protein</topology>
    </subcellularLocation>
</comment>
<feature type="transmembrane region" description="Helical" evidence="7">
    <location>
        <begin position="82"/>
        <end position="102"/>
    </location>
</feature>
<dbReference type="OrthoDB" id="9814523at2"/>
<sequence length="526" mass="56685">MGLETLDYVVLGIYALSLVVIATLVSREKAGHKKDTEDYFLAGKALPWWAIGASLIAANISAEQIIGMSGSGFAVGMAIASYEWMAAITLILVGKFALPIFLKRGIYTMPQFLESRFGPSVKYVMSVFWIVLYTVVNLTTIMWLGATAINTLTGLSMFHGMMALGAFAAAYSLYGGLKAVALTDIIQVVLLVFGGILISWIALGQISSTGSPVDGFGVLMSELPGKFDMILSRDNPEYKNLPGIGVLLGGMWIMNISYWGFNQYIIQRALGAKDIKEAQSGILFAAFLKMLMPFIIVIPGIAAAYLVANGTVPAFERSDQAYPTMMGFAPVGIKGLIFAALVAAIVSSIGSMMNSISTIFTMDLMKPLFMKNASEQRLVTTGRIVSFGALVAALFMATPLLGSADQVFQKIQNWTGLVTPGIVAIFTLGMFWKRATEIGGLAAVISSVALSALWPNLFPDMPFMDRVGVVFLLAMVIGVVVSFLQKQQSEEKVVDLAGISFRTGTSFNIGAVIITLMLFGLYGYWW</sequence>
<evidence type="ECO:0000256" key="3">
    <source>
        <dbReference type="ARBA" id="ARBA00022692"/>
    </source>
</evidence>
<dbReference type="RefSeq" id="WP_116391217.1">
    <property type="nucleotide sequence ID" value="NZ_QUQO01000001.1"/>
</dbReference>
<comment type="similarity">
    <text evidence="2 6">Belongs to the sodium:solute symporter (SSF) (TC 2.A.21) family.</text>
</comment>
<dbReference type="GO" id="GO:0005886">
    <property type="term" value="C:plasma membrane"/>
    <property type="evidence" value="ECO:0007669"/>
    <property type="project" value="TreeGrafter"/>
</dbReference>
<evidence type="ECO:0000256" key="4">
    <source>
        <dbReference type="ARBA" id="ARBA00022989"/>
    </source>
</evidence>
<feature type="transmembrane region" description="Helical" evidence="7">
    <location>
        <begin position="123"/>
        <end position="146"/>
    </location>
</feature>
<keyword evidence="9" id="KW-1185">Reference proteome</keyword>
<proteinExistence type="inferred from homology"/>
<evidence type="ECO:0000256" key="1">
    <source>
        <dbReference type="ARBA" id="ARBA00004141"/>
    </source>
</evidence>
<dbReference type="GO" id="GO:0005412">
    <property type="term" value="F:D-glucose:sodium symporter activity"/>
    <property type="evidence" value="ECO:0007669"/>
    <property type="project" value="TreeGrafter"/>
</dbReference>
<feature type="transmembrane region" description="Helical" evidence="7">
    <location>
        <begin position="241"/>
        <end position="261"/>
    </location>
</feature>
<feature type="transmembrane region" description="Helical" evidence="7">
    <location>
        <begin position="185"/>
        <end position="203"/>
    </location>
</feature>
<dbReference type="Pfam" id="PF00474">
    <property type="entry name" value="SSF"/>
    <property type="match status" value="1"/>
</dbReference>
<evidence type="ECO:0000256" key="7">
    <source>
        <dbReference type="SAM" id="Phobius"/>
    </source>
</evidence>
<protein>
    <submittedName>
        <fullName evidence="8">Sodium transporter</fullName>
    </submittedName>
</protein>